<dbReference type="PANTHER" id="PTHR21301">
    <property type="entry name" value="REVERSE TRANSCRIPTASE"/>
    <property type="match status" value="1"/>
</dbReference>
<dbReference type="PANTHER" id="PTHR21301:SF10">
    <property type="entry name" value="REVERSE TRANSCRIPTASE DOMAIN-CONTAINING PROTEIN"/>
    <property type="match status" value="1"/>
</dbReference>
<feature type="coiled-coil region" evidence="1">
    <location>
        <begin position="40"/>
        <end position="74"/>
    </location>
</feature>
<reference evidence="3" key="2">
    <citation type="submission" date="2017-02" db="UniProtKB">
        <authorList>
            <consortium name="WormBaseParasite"/>
        </authorList>
    </citation>
    <scope>IDENTIFICATION</scope>
</reference>
<organism evidence="2 3">
    <name type="scientific">Angiostrongylus cantonensis</name>
    <name type="common">Rat lungworm</name>
    <dbReference type="NCBI Taxonomy" id="6313"/>
    <lineage>
        <taxon>Eukaryota</taxon>
        <taxon>Metazoa</taxon>
        <taxon>Ecdysozoa</taxon>
        <taxon>Nematoda</taxon>
        <taxon>Chromadorea</taxon>
        <taxon>Rhabditida</taxon>
        <taxon>Rhabditina</taxon>
        <taxon>Rhabditomorpha</taxon>
        <taxon>Strongyloidea</taxon>
        <taxon>Metastrongylidae</taxon>
        <taxon>Angiostrongylus</taxon>
    </lineage>
</organism>
<evidence type="ECO:0000313" key="3">
    <source>
        <dbReference type="WBParaSite" id="ACAC_0000231701-mRNA-1"/>
    </source>
</evidence>
<name>A0A0K0CXK6_ANGCA</name>
<keyword evidence="2" id="KW-1185">Reference proteome</keyword>
<proteinExistence type="predicted"/>
<sequence length="319" mass="36576">MQKEGEACQRTPSDQDSFTSDSEITVIERFVTSTSPCHSNSNCNDQCDRLRERLEQALVEREKLELQNEQLLKQWEEALEYVTMDGEFVVIPHQLDVEIAEKHLEDASLYRPSSEKEFKSQYRKLNNEWVKMARAAGLKPSVIYHLKIDLPTCLVLYLLIKTHKLVSSDDLVSTDPSLFKVRPIISCVDRPTDRVTWLITLVLTQLLMYIPAHLTNTQMFLDRLRNAEPNNAYVMESFVVTAFYTNVSNDSAMQAIRELLIQHEGATNMYGFSIQQLTTLLKECLNCSIFTWSGSYYAQIRGLAMGQRLAPSLAIPYMS</sequence>
<evidence type="ECO:0000256" key="1">
    <source>
        <dbReference type="SAM" id="Coils"/>
    </source>
</evidence>
<protein>
    <submittedName>
        <fullName evidence="3">Fungal_trans domain-containing protein</fullName>
    </submittedName>
</protein>
<dbReference type="Proteomes" id="UP000035642">
    <property type="component" value="Unassembled WGS sequence"/>
</dbReference>
<dbReference type="AlphaFoldDB" id="A0A0K0CXK6"/>
<accession>A0A0K0CXK6</accession>
<dbReference type="WBParaSite" id="ACAC_0000231701-mRNA-1">
    <property type="protein sequence ID" value="ACAC_0000231701-mRNA-1"/>
    <property type="gene ID" value="ACAC_0000231701"/>
</dbReference>
<evidence type="ECO:0000313" key="2">
    <source>
        <dbReference type="Proteomes" id="UP000035642"/>
    </source>
</evidence>
<keyword evidence="1" id="KW-0175">Coiled coil</keyword>
<reference evidence="2" key="1">
    <citation type="submission" date="2012-09" db="EMBL/GenBank/DDBJ databases">
        <authorList>
            <person name="Martin A.A."/>
        </authorList>
    </citation>
    <scope>NUCLEOTIDE SEQUENCE</scope>
</reference>